<gene>
    <name evidence="1" type="ORF">POPTR_003G025350v4</name>
</gene>
<accession>A0ACC0T728</accession>
<comment type="caution">
    <text evidence="1">The sequence shown here is derived from an EMBL/GenBank/DDBJ whole genome shotgun (WGS) entry which is preliminary data.</text>
</comment>
<evidence type="ECO:0000313" key="1">
    <source>
        <dbReference type="EMBL" id="KAI9397316.1"/>
    </source>
</evidence>
<protein>
    <submittedName>
        <fullName evidence="1">Uncharacterized protein</fullName>
    </submittedName>
</protein>
<organism evidence="1 2">
    <name type="scientific">Populus trichocarpa</name>
    <name type="common">Western balsam poplar</name>
    <name type="synonym">Populus balsamifera subsp. trichocarpa</name>
    <dbReference type="NCBI Taxonomy" id="3694"/>
    <lineage>
        <taxon>Eukaryota</taxon>
        <taxon>Viridiplantae</taxon>
        <taxon>Streptophyta</taxon>
        <taxon>Embryophyta</taxon>
        <taxon>Tracheophyta</taxon>
        <taxon>Spermatophyta</taxon>
        <taxon>Magnoliopsida</taxon>
        <taxon>eudicotyledons</taxon>
        <taxon>Gunneridae</taxon>
        <taxon>Pentapetalae</taxon>
        <taxon>rosids</taxon>
        <taxon>fabids</taxon>
        <taxon>Malpighiales</taxon>
        <taxon>Salicaceae</taxon>
        <taxon>Saliceae</taxon>
        <taxon>Populus</taxon>
    </lineage>
</organism>
<evidence type="ECO:0000313" key="2">
    <source>
        <dbReference type="Proteomes" id="UP000006729"/>
    </source>
</evidence>
<dbReference type="Proteomes" id="UP000006729">
    <property type="component" value="Chromosome 3"/>
</dbReference>
<dbReference type="EMBL" id="CM009292">
    <property type="protein sequence ID" value="KAI9397316.1"/>
    <property type="molecule type" value="Genomic_DNA"/>
</dbReference>
<reference evidence="1 2" key="1">
    <citation type="journal article" date="2006" name="Science">
        <title>The genome of black cottonwood, Populus trichocarpa (Torr. &amp; Gray).</title>
        <authorList>
            <person name="Tuskan G.A."/>
            <person name="Difazio S."/>
            <person name="Jansson S."/>
            <person name="Bohlmann J."/>
            <person name="Grigoriev I."/>
            <person name="Hellsten U."/>
            <person name="Putnam N."/>
            <person name="Ralph S."/>
            <person name="Rombauts S."/>
            <person name="Salamov A."/>
            <person name="Schein J."/>
            <person name="Sterck L."/>
            <person name="Aerts A."/>
            <person name="Bhalerao R.R."/>
            <person name="Bhalerao R.P."/>
            <person name="Blaudez D."/>
            <person name="Boerjan W."/>
            <person name="Brun A."/>
            <person name="Brunner A."/>
            <person name="Busov V."/>
            <person name="Campbell M."/>
            <person name="Carlson J."/>
            <person name="Chalot M."/>
            <person name="Chapman J."/>
            <person name="Chen G.L."/>
            <person name="Cooper D."/>
            <person name="Coutinho P.M."/>
            <person name="Couturier J."/>
            <person name="Covert S."/>
            <person name="Cronk Q."/>
            <person name="Cunningham R."/>
            <person name="Davis J."/>
            <person name="Degroeve S."/>
            <person name="Dejardin A."/>
            <person name="Depamphilis C."/>
            <person name="Detter J."/>
            <person name="Dirks B."/>
            <person name="Dubchak I."/>
            <person name="Duplessis S."/>
            <person name="Ehlting J."/>
            <person name="Ellis B."/>
            <person name="Gendler K."/>
            <person name="Goodstein D."/>
            <person name="Gribskov M."/>
            <person name="Grimwood J."/>
            <person name="Groover A."/>
            <person name="Gunter L."/>
            <person name="Hamberger B."/>
            <person name="Heinze B."/>
            <person name="Helariutta Y."/>
            <person name="Henrissat B."/>
            <person name="Holligan D."/>
            <person name="Holt R."/>
            <person name="Huang W."/>
            <person name="Islam-Faridi N."/>
            <person name="Jones S."/>
            <person name="Jones-Rhoades M."/>
            <person name="Jorgensen R."/>
            <person name="Joshi C."/>
            <person name="Kangasjarvi J."/>
            <person name="Karlsson J."/>
            <person name="Kelleher C."/>
            <person name="Kirkpatrick R."/>
            <person name="Kirst M."/>
            <person name="Kohler A."/>
            <person name="Kalluri U."/>
            <person name="Larimer F."/>
            <person name="Leebens-Mack J."/>
            <person name="Leple J.C."/>
            <person name="Locascio P."/>
            <person name="Lou Y."/>
            <person name="Lucas S."/>
            <person name="Martin F."/>
            <person name="Montanini B."/>
            <person name="Napoli C."/>
            <person name="Nelson D.R."/>
            <person name="Nelson C."/>
            <person name="Nieminen K."/>
            <person name="Nilsson O."/>
            <person name="Pereda V."/>
            <person name="Peter G."/>
            <person name="Philippe R."/>
            <person name="Pilate G."/>
            <person name="Poliakov A."/>
            <person name="Razumovskaya J."/>
            <person name="Richardson P."/>
            <person name="Rinaldi C."/>
            <person name="Ritland K."/>
            <person name="Rouze P."/>
            <person name="Ryaboy D."/>
            <person name="Schmutz J."/>
            <person name="Schrader J."/>
            <person name="Segerman B."/>
            <person name="Shin H."/>
            <person name="Siddiqui A."/>
            <person name="Sterky F."/>
            <person name="Terry A."/>
            <person name="Tsai C.J."/>
            <person name="Uberbacher E."/>
            <person name="Unneberg P."/>
            <person name="Vahala J."/>
            <person name="Wall K."/>
            <person name="Wessler S."/>
            <person name="Yang G."/>
            <person name="Yin T."/>
            <person name="Douglas C."/>
            <person name="Marra M."/>
            <person name="Sandberg G."/>
            <person name="Van de Peer Y."/>
            <person name="Rokhsar D."/>
        </authorList>
    </citation>
    <scope>NUCLEOTIDE SEQUENCE [LARGE SCALE GENOMIC DNA]</scope>
    <source>
        <strain evidence="2">cv. Nisqually</strain>
    </source>
</reference>
<sequence length="136" mass="15603">MILAFLSVCGSTIHLIIRTRTLTLVSFSQFCRLRHYINPLARGKLPRKLLIYFFEISDGKKLHEETQQYCIRDFPRGQVWTFSCRVPPGGCSKPALSGDWFSFVRSIEIALDRERDQAGGSQFTIKVKKTTSTTRN</sequence>
<proteinExistence type="predicted"/>
<name>A0ACC0T728_POPTR</name>
<keyword evidence="2" id="KW-1185">Reference proteome</keyword>